<reference evidence="2 3" key="1">
    <citation type="journal article" date="2022" name="Int. J. Syst. Evol. Microbiol.">
        <title>Apilactobacillus apisilvae sp. nov., Nicolia spurrieriana gen. nov. sp. nov., Bombilactobacillus folatiphilus sp. nov. and Bombilactobacillus thymidiniphilus sp. nov., four new lactic acid bacterial isolates from stingless bees Tetragonula carbonaria and Austroplebeia australis.</title>
        <authorList>
            <person name="Oliphant S.A."/>
            <person name="Watson-Haigh N.S."/>
            <person name="Sumby K.M."/>
            <person name="Gardner J."/>
            <person name="Groom S."/>
            <person name="Jiranek V."/>
        </authorList>
    </citation>
    <scope>NUCLEOTIDE SEQUENCE [LARGE SCALE GENOMIC DNA]</scope>
    <source>
        <strain evidence="2 3">SG5_A10</strain>
    </source>
</reference>
<name>A0ABY4PHE0_9LACO</name>
<dbReference type="InterPro" id="IPR019734">
    <property type="entry name" value="TPR_rpt"/>
</dbReference>
<keyword evidence="1" id="KW-0802">TPR repeat</keyword>
<dbReference type="InterPro" id="IPR011990">
    <property type="entry name" value="TPR-like_helical_dom_sf"/>
</dbReference>
<gene>
    <name evidence="2" type="ORF">MOO46_06635</name>
</gene>
<dbReference type="PROSITE" id="PS50005">
    <property type="entry name" value="TPR"/>
    <property type="match status" value="1"/>
</dbReference>
<evidence type="ECO:0008006" key="4">
    <source>
        <dbReference type="Google" id="ProtNLM"/>
    </source>
</evidence>
<feature type="repeat" description="TPR" evidence="1">
    <location>
        <begin position="14"/>
        <end position="47"/>
    </location>
</feature>
<evidence type="ECO:0000313" key="2">
    <source>
        <dbReference type="EMBL" id="UQS84915.1"/>
    </source>
</evidence>
<dbReference type="RefSeq" id="WP_249510895.1">
    <property type="nucleotide sequence ID" value="NZ_CP093362.1"/>
</dbReference>
<keyword evidence="3" id="KW-1185">Reference proteome</keyword>
<proteinExistence type="predicted"/>
<evidence type="ECO:0000256" key="1">
    <source>
        <dbReference type="PROSITE-ProRule" id="PRU00339"/>
    </source>
</evidence>
<dbReference type="SMART" id="SM00028">
    <property type="entry name" value="TPR"/>
    <property type="match status" value="2"/>
</dbReference>
<accession>A0ABY4PHE0</accession>
<protein>
    <recommendedName>
        <fullName evidence="4">TPR repeat-containing protein</fullName>
    </recommendedName>
</protein>
<evidence type="ECO:0000313" key="3">
    <source>
        <dbReference type="Proteomes" id="UP000831859"/>
    </source>
</evidence>
<dbReference type="Gene3D" id="1.25.40.10">
    <property type="entry name" value="Tetratricopeptide repeat domain"/>
    <property type="match status" value="1"/>
</dbReference>
<dbReference type="SUPFAM" id="SSF48452">
    <property type="entry name" value="TPR-like"/>
    <property type="match status" value="1"/>
</dbReference>
<dbReference type="Proteomes" id="UP000831859">
    <property type="component" value="Chromosome"/>
</dbReference>
<organism evidence="2 3">
    <name type="scientific">Apilactobacillus apisilvae</name>
    <dbReference type="NCBI Taxonomy" id="2923364"/>
    <lineage>
        <taxon>Bacteria</taxon>
        <taxon>Bacillati</taxon>
        <taxon>Bacillota</taxon>
        <taxon>Bacilli</taxon>
        <taxon>Lactobacillales</taxon>
        <taxon>Lactobacillaceae</taxon>
        <taxon>Apilactobacillus</taxon>
    </lineage>
</organism>
<sequence length="390" mass="44798">MEAIKLGKAKTQQITQFINFGNQNYDNDNQKQAIEFYSNAIAIYPANLKTNEEINGDIPDRNEILTKLGMLFTKYGTQLDPTGVHLFKQSLIYAPDDVEANYYLGKILFNNGNIYEANLYLNKVIDNIDENDKLYNSTKKALEEINNQDEKDLPIFATDFIIGQALSHTMLTSPIGTFVKMSFDKIENKYNDSVQLFPTDQTVKKLNKIRDFNSNHGFKQAPFEEFLPANLPLFEVKNNLSLFIDENYTLINQGAEIYDVCGINVPPELSFNFYKLVNNDTGTIAYLLLTGKSPLEIKDEQLRTSDDFDYQETIFDDYKTNVSYDTETIKVFMLAVAKDYFNDTVTKDNIEKTKVWGIKDAGFEQTFDKNDDFTLDDSRLEILIETNIEK</sequence>
<dbReference type="EMBL" id="CP093362">
    <property type="protein sequence ID" value="UQS84915.1"/>
    <property type="molecule type" value="Genomic_DNA"/>
</dbReference>